<evidence type="ECO:0000313" key="10">
    <source>
        <dbReference type="EMBL" id="SFF92227.1"/>
    </source>
</evidence>
<dbReference type="PANTHER" id="PTHR30294:SF38">
    <property type="entry name" value="TRANSPORT PERMEASE PROTEIN"/>
    <property type="match status" value="1"/>
</dbReference>
<evidence type="ECO:0000256" key="3">
    <source>
        <dbReference type="ARBA" id="ARBA00022448"/>
    </source>
</evidence>
<keyword evidence="7 8" id="KW-0472">Membrane</keyword>
<evidence type="ECO:0000256" key="4">
    <source>
        <dbReference type="ARBA" id="ARBA00022475"/>
    </source>
</evidence>
<dbReference type="EMBL" id="FOOG01000014">
    <property type="protein sequence ID" value="SFF92227.1"/>
    <property type="molecule type" value="Genomic_DNA"/>
</dbReference>
<dbReference type="AlphaFoldDB" id="A0A1I2MRW5"/>
<accession>A0A1I2MRW5</accession>
<evidence type="ECO:0000256" key="7">
    <source>
        <dbReference type="ARBA" id="ARBA00023136"/>
    </source>
</evidence>
<keyword evidence="5 8" id="KW-0812">Transmembrane</keyword>
<keyword evidence="4" id="KW-1003">Cell membrane</keyword>
<keyword evidence="3" id="KW-0813">Transport</keyword>
<dbReference type="PROSITE" id="PS51012">
    <property type="entry name" value="ABC_TM2"/>
    <property type="match status" value="1"/>
</dbReference>
<evidence type="ECO:0000256" key="2">
    <source>
        <dbReference type="ARBA" id="ARBA00007783"/>
    </source>
</evidence>
<feature type="domain" description="ABC transmembrane type-2" evidence="9">
    <location>
        <begin position="108"/>
        <end position="335"/>
    </location>
</feature>
<dbReference type="Proteomes" id="UP000198897">
    <property type="component" value="Unassembled WGS sequence"/>
</dbReference>
<feature type="transmembrane region" description="Helical" evidence="8">
    <location>
        <begin position="225"/>
        <end position="248"/>
    </location>
</feature>
<evidence type="ECO:0000256" key="5">
    <source>
        <dbReference type="ARBA" id="ARBA00022692"/>
    </source>
</evidence>
<feature type="transmembrane region" description="Helical" evidence="8">
    <location>
        <begin position="260"/>
        <end position="281"/>
    </location>
</feature>
<sequence>MNTWTLMKRILKQFRRDKRSMALMVAAPIFVLTLMWLVLDGDSKTLNVALVDVPDPFQETLEESELQLTSMSLAKAEEEIDDGSIDAFLQWKEQKPYLILEGSDPNTAGAIRNELQAAAAPNDPTKEMNVSFWHGSEDMELFDYIGPVLIGFFVFFFVFIVGGVSFLRERTQGTLERLLASPIKRSEVVFGYLGGFGLFTILQSILIAVFSIYVLDVYMTGSLMYVLLITFLLALTALSLGTLLSAFAKNEFQMIQFIPLVIVPQVFFSGLFPIEGLAVWLQAIGRVMPLTYGAEALRGIMLRDEGIAEFQLSMYILIGFVVLFTLLNIFALKRHRRL</sequence>
<evidence type="ECO:0000259" key="9">
    <source>
        <dbReference type="PROSITE" id="PS51012"/>
    </source>
</evidence>
<feature type="transmembrane region" description="Helical" evidence="8">
    <location>
        <begin position="312"/>
        <end position="332"/>
    </location>
</feature>
<feature type="transmembrane region" description="Helical" evidence="8">
    <location>
        <begin position="21"/>
        <end position="39"/>
    </location>
</feature>
<evidence type="ECO:0000256" key="8">
    <source>
        <dbReference type="SAM" id="Phobius"/>
    </source>
</evidence>
<keyword evidence="6 8" id="KW-1133">Transmembrane helix</keyword>
<organism evidence="10 11">
    <name type="scientific">Halobacillus alkaliphilus</name>
    <dbReference type="NCBI Taxonomy" id="396056"/>
    <lineage>
        <taxon>Bacteria</taxon>
        <taxon>Bacillati</taxon>
        <taxon>Bacillota</taxon>
        <taxon>Bacilli</taxon>
        <taxon>Bacillales</taxon>
        <taxon>Bacillaceae</taxon>
        <taxon>Halobacillus</taxon>
    </lineage>
</organism>
<evidence type="ECO:0000313" key="11">
    <source>
        <dbReference type="Proteomes" id="UP000198897"/>
    </source>
</evidence>
<dbReference type="Pfam" id="PF12698">
    <property type="entry name" value="ABC2_membrane_3"/>
    <property type="match status" value="1"/>
</dbReference>
<dbReference type="GO" id="GO:0005886">
    <property type="term" value="C:plasma membrane"/>
    <property type="evidence" value="ECO:0007669"/>
    <property type="project" value="UniProtKB-SubCell"/>
</dbReference>
<dbReference type="InterPro" id="IPR013525">
    <property type="entry name" value="ABC2_TM"/>
</dbReference>
<dbReference type="RefSeq" id="WP_089751818.1">
    <property type="nucleotide sequence ID" value="NZ_FOOG01000014.1"/>
</dbReference>
<feature type="transmembrane region" description="Helical" evidence="8">
    <location>
        <begin position="144"/>
        <end position="167"/>
    </location>
</feature>
<comment type="similarity">
    <text evidence="2">Belongs to the ABC-2 integral membrane protein family.</text>
</comment>
<keyword evidence="11" id="KW-1185">Reference proteome</keyword>
<dbReference type="InterPro" id="IPR051449">
    <property type="entry name" value="ABC-2_transporter_component"/>
</dbReference>
<dbReference type="GO" id="GO:0140359">
    <property type="term" value="F:ABC-type transporter activity"/>
    <property type="evidence" value="ECO:0007669"/>
    <property type="project" value="InterPro"/>
</dbReference>
<comment type="subcellular location">
    <subcellularLocation>
        <location evidence="1">Cell membrane</location>
        <topology evidence="1">Multi-pass membrane protein</topology>
    </subcellularLocation>
</comment>
<protein>
    <submittedName>
        <fullName evidence="10">ABC-2 type transport system permease protein</fullName>
    </submittedName>
</protein>
<reference evidence="11" key="1">
    <citation type="submission" date="2016-10" db="EMBL/GenBank/DDBJ databases">
        <authorList>
            <person name="Varghese N."/>
            <person name="Submissions S."/>
        </authorList>
    </citation>
    <scope>NUCLEOTIDE SEQUENCE [LARGE SCALE GENOMIC DNA]</scope>
    <source>
        <strain evidence="11">FP5</strain>
    </source>
</reference>
<evidence type="ECO:0000256" key="6">
    <source>
        <dbReference type="ARBA" id="ARBA00022989"/>
    </source>
</evidence>
<dbReference type="InterPro" id="IPR047817">
    <property type="entry name" value="ABC2_TM_bact-type"/>
</dbReference>
<evidence type="ECO:0000256" key="1">
    <source>
        <dbReference type="ARBA" id="ARBA00004651"/>
    </source>
</evidence>
<name>A0A1I2MRW5_9BACI</name>
<dbReference type="PANTHER" id="PTHR30294">
    <property type="entry name" value="MEMBRANE COMPONENT OF ABC TRANSPORTER YHHJ-RELATED"/>
    <property type="match status" value="1"/>
</dbReference>
<dbReference type="OrthoDB" id="9776218at2"/>
<feature type="transmembrane region" description="Helical" evidence="8">
    <location>
        <begin position="188"/>
        <end position="213"/>
    </location>
</feature>
<proteinExistence type="inferred from homology"/>
<gene>
    <name evidence="10" type="ORF">SAMN05216353_1145</name>
</gene>